<dbReference type="HOGENOM" id="CLU_3321881_0_0_6"/>
<evidence type="ECO:0000313" key="2">
    <source>
        <dbReference type="Proteomes" id="UP000004986"/>
    </source>
</evidence>
<dbReference type="EMBL" id="AEAI01004064">
    <property type="protein sequence ID" value="EGH49275.1"/>
    <property type="molecule type" value="Genomic_DNA"/>
</dbReference>
<accession>F3GQC2</accession>
<proteinExistence type="predicted"/>
<name>F3GQC2_PSESJ</name>
<gene>
    <name evidence="1" type="ORF">PSYPI_45703</name>
</gene>
<reference evidence="1 2" key="1">
    <citation type="journal article" date="2011" name="PLoS Pathog.">
        <title>Dynamic evolution of pathogenicity revealed by sequencing and comparative genomics of 19 Pseudomonas syringae isolates.</title>
        <authorList>
            <person name="Baltrus D.A."/>
            <person name="Nishimura M.T."/>
            <person name="Romanchuk A."/>
            <person name="Chang J.H."/>
            <person name="Mukhtar M.S."/>
            <person name="Cherkis K."/>
            <person name="Roach J."/>
            <person name="Grant S.R."/>
            <person name="Jones C.D."/>
            <person name="Dangl J.L."/>
        </authorList>
    </citation>
    <scope>NUCLEOTIDE SEQUENCE [LARGE SCALE GENOMIC DNA]</scope>
    <source>
        <strain evidence="1 2">1704B</strain>
    </source>
</reference>
<sequence>VGIPTTGDFQFDDYFVNRRMFLNIGGERCIEIVDISKA</sequence>
<keyword evidence="2" id="KW-1185">Reference proteome</keyword>
<comment type="caution">
    <text evidence="1">The sequence shown here is derived from an EMBL/GenBank/DDBJ whole genome shotgun (WGS) entry which is preliminary data.</text>
</comment>
<feature type="non-terminal residue" evidence="1">
    <location>
        <position position="1"/>
    </location>
</feature>
<dbReference type="Proteomes" id="UP000004986">
    <property type="component" value="Unassembled WGS sequence"/>
</dbReference>
<evidence type="ECO:0000313" key="1">
    <source>
        <dbReference type="EMBL" id="EGH49275.1"/>
    </source>
</evidence>
<protein>
    <submittedName>
        <fullName evidence="1">Uncharacterized protein</fullName>
    </submittedName>
</protein>
<dbReference type="AlphaFoldDB" id="F3GQC2"/>
<organism evidence="1 2">
    <name type="scientific">Pseudomonas syringae pv. pisi str. 1704B</name>
    <dbReference type="NCBI Taxonomy" id="629263"/>
    <lineage>
        <taxon>Bacteria</taxon>
        <taxon>Pseudomonadati</taxon>
        <taxon>Pseudomonadota</taxon>
        <taxon>Gammaproteobacteria</taxon>
        <taxon>Pseudomonadales</taxon>
        <taxon>Pseudomonadaceae</taxon>
        <taxon>Pseudomonas</taxon>
        <taxon>Pseudomonas syringae</taxon>
    </lineage>
</organism>